<protein>
    <submittedName>
        <fullName evidence="1">Uncharacterized protein</fullName>
    </submittedName>
</protein>
<evidence type="ECO:0000313" key="2">
    <source>
        <dbReference type="Proteomes" id="UP000612899"/>
    </source>
</evidence>
<evidence type="ECO:0000313" key="1">
    <source>
        <dbReference type="EMBL" id="GIH06770.1"/>
    </source>
</evidence>
<dbReference type="SUPFAM" id="SSF47336">
    <property type="entry name" value="ACP-like"/>
    <property type="match status" value="1"/>
</dbReference>
<dbReference type="Proteomes" id="UP000612899">
    <property type="component" value="Unassembled WGS sequence"/>
</dbReference>
<dbReference type="InterPro" id="IPR036736">
    <property type="entry name" value="ACP-like_sf"/>
</dbReference>
<sequence>MIAMLATYGDRTADQVRERIDSLELAWLIHQVEQRHGVVLDLDDDSLAEMSTVDGSLAVLNKVLTGG</sequence>
<dbReference type="AlphaFoldDB" id="A0A8J3QBY6"/>
<comment type="caution">
    <text evidence="1">The sequence shown here is derived from an EMBL/GenBank/DDBJ whole genome shotgun (WGS) entry which is preliminary data.</text>
</comment>
<accession>A0A8J3QBY6</accession>
<organism evidence="1 2">
    <name type="scientific">Rhizocola hellebori</name>
    <dbReference type="NCBI Taxonomy" id="1392758"/>
    <lineage>
        <taxon>Bacteria</taxon>
        <taxon>Bacillati</taxon>
        <taxon>Actinomycetota</taxon>
        <taxon>Actinomycetes</taxon>
        <taxon>Micromonosporales</taxon>
        <taxon>Micromonosporaceae</taxon>
        <taxon>Rhizocola</taxon>
    </lineage>
</organism>
<gene>
    <name evidence="1" type="ORF">Rhe02_48370</name>
</gene>
<keyword evidence="2" id="KW-1185">Reference proteome</keyword>
<reference evidence="1" key="1">
    <citation type="submission" date="2021-01" db="EMBL/GenBank/DDBJ databases">
        <title>Whole genome shotgun sequence of Rhizocola hellebori NBRC 109834.</title>
        <authorList>
            <person name="Komaki H."/>
            <person name="Tamura T."/>
        </authorList>
    </citation>
    <scope>NUCLEOTIDE SEQUENCE</scope>
    <source>
        <strain evidence="1">NBRC 109834</strain>
    </source>
</reference>
<dbReference type="EMBL" id="BONY01000030">
    <property type="protein sequence ID" value="GIH06770.1"/>
    <property type="molecule type" value="Genomic_DNA"/>
</dbReference>
<name>A0A8J3QBY6_9ACTN</name>
<proteinExistence type="predicted"/>